<feature type="signal peptide" evidence="2">
    <location>
        <begin position="1"/>
        <end position="22"/>
    </location>
</feature>
<comment type="caution">
    <text evidence="4">The sequence shown here is derived from an EMBL/GenBank/DDBJ whole genome shotgun (WGS) entry which is preliminary data.</text>
</comment>
<feature type="domain" description="HYR" evidence="3">
    <location>
        <begin position="1952"/>
        <end position="2036"/>
    </location>
</feature>
<accession>A0ABS0SPF2</accession>
<dbReference type="InterPro" id="IPR003410">
    <property type="entry name" value="HYR_dom"/>
</dbReference>
<dbReference type="InterPro" id="IPR044023">
    <property type="entry name" value="Ig_7"/>
</dbReference>
<evidence type="ECO:0000313" key="4">
    <source>
        <dbReference type="EMBL" id="MBI1647673.1"/>
    </source>
</evidence>
<evidence type="ECO:0000256" key="2">
    <source>
        <dbReference type="SAM" id="SignalP"/>
    </source>
</evidence>
<dbReference type="EMBL" id="JAEFDC010000011">
    <property type="protein sequence ID" value="MBI1647673.1"/>
    <property type="molecule type" value="Genomic_DNA"/>
</dbReference>
<proteinExistence type="predicted"/>
<evidence type="ECO:0000313" key="5">
    <source>
        <dbReference type="Proteomes" id="UP000641139"/>
    </source>
</evidence>
<organism evidence="4 5">
    <name type="scientific">Capnocytophaga periodontitidis</name>
    <dbReference type="NCBI Taxonomy" id="2795027"/>
    <lineage>
        <taxon>Bacteria</taxon>
        <taxon>Pseudomonadati</taxon>
        <taxon>Bacteroidota</taxon>
        <taxon>Flavobacteriia</taxon>
        <taxon>Flavobacteriales</taxon>
        <taxon>Flavobacteriaceae</taxon>
        <taxon>Capnocytophaga</taxon>
    </lineage>
</organism>
<reference evidence="4 5" key="1">
    <citation type="journal article" date="2021" name="Int. J. Syst. Evol. Microbiol.">
        <title>Capnocytophaga periodontitidis sp. nov., isolated from subgingival plaque of periodontitis patient.</title>
        <authorList>
            <person name="Zhang Y."/>
            <person name="Qiao D."/>
            <person name="Shi W."/>
            <person name="Wu D."/>
            <person name="Cai M."/>
        </authorList>
    </citation>
    <scope>NUCLEOTIDE SEQUENCE [LARGE SCALE GENOMIC DNA]</scope>
    <source>
        <strain evidence="4 5">051621</strain>
    </source>
</reference>
<dbReference type="RefSeq" id="WP_198467220.1">
    <property type="nucleotide sequence ID" value="NZ_JAEFDC010000011.1"/>
</dbReference>
<dbReference type="Pfam" id="PF13585">
    <property type="entry name" value="CHU_C"/>
    <property type="match status" value="1"/>
</dbReference>
<sequence length="2621" mass="279936">MNKQFLKWMSVFLLLLSGNVGAQVAVNSVVADTPVSFASTDFQMELAITMNLSGVTTSADVEIDLHAGIEYVANSAQNVLGVTNITEKAGSTPTKPIFTITGAANSTVTFKIKRKVTKAAVPQIKAGITFVDKIKATAGGHTTPETLANYKLNWPSLQIETLVGQTNAPVGVATKTFTIKNNAQAGGTTKDIYFWITYPAGVSPIQVVTPTGCTLTKIPVAGKELYKLTKIAGDFAGGESVTLTESYKVERCNTTFSIQYVVFWGASATDPYEESAPSIRSVSSGAVNTTIVQKTDAVNDRYFEPKNGLCGEVVGTSYFSFKNSSTDGSVAYNNKLLLSIGNANFVPDNVRIIAADGTKIQVPMVYENNNYYAKFENIPLSTWGGKDIGFTDEDNDGFADDLKANTVVRMCFDIKNKITRPYTCISKNASFTMNPLGVNTWEDSCGNAKEVRYNTGDILREFTVTDASSYPIQLVKNIANEGYLLPLHGSISSAQILYGQSSRQNNPLKYRYYAKLPQGVAMKNIRFYYTQDPTDTAAPSVAITDVPAGGTLSFTIDDNYPAGVAKDVKDYRKPGYIAYDLELTDCTGVGATGNLEFNFYILDKNSDNTWCEIPRICVTYPISMGCPTATCSVKGPMMLSTKVERADDSYGWTTVSMTTRVARSAVSAKQRRRALHLDNLEFISEGRQTTEQSTDNLYYYMAAIKTANLKPKFVKVTIAGNETTLQATDAGVVTTVTDASGNYYRWNLTNALPITGLAAGQTFTVVATYQVNALNPANNSGIATEAQSGITSYFYTLANKNDTSVNAKGVHNNQLHCGVDLIPVFNIVNTYTRFASNQYSLSGCSEVGIGAYMVFSGRTTAATDYFTDEYRPGRLIKKIKLKFPLAYQITQPVRYEYNATVADVAKNYGSKPQVLIPLSAWTMTIEGNRRVYTYTNPTNTSDPLYLPPGMVMARSNYAEYIRPIVQASCNAKDYKTYTGTDAQIKNKLIADGENAIPETEYEDYYYHYAQTPQSELKTEVINTYPLWYTNPPVLKMTPQGAGLGITATKAQQEARFSLEALTAPAPYTWVSIPDIQGIQIDALEEVTSAGAFVRTITHETSISGEKMYFLQPQPIQIGVTNQKYYRIKFTITNCNVTQQKLTVYTGWNCGSFPTAGYQQTCGKDFLDYTIQIVESKKQITALTTNTSTIQMCAPTNFGYEIKSVGVGDIADANLVIVGHTGIVINNVKIEYPLGSGTVYNTATPVNGKKIGVQTVGNKTTYVLSDILPNGILLGSLQPSTTEAQKTFKLTFDVSPNCDFTAGSSFDIDIEGKDFCGGQAKGDKTTAIIANIAGVHINDYSINLTPLAYNSGNANACDTTGALYKTRVTVNSSNPTYQVGANARLRFRIPEGYELVGTQTGTRTVASWLDPARIPSEDSNIGTEQEIVVKIPQGMQNNQYFEFGVYVRQKASALITCDTQSLLKVFATDETLNVPCPSQGNNCPKIATVTSPQQSIAIRNNRADLSFAEVQTTAVPQANKENITIKYKIANAATALAAYNGQLVVSLYNDINNNALVDAGEVLTTRTTTQALAANATSAVQSFTYLADQSQVCRLRLSIRNVDNKCLCDDKDVALPTPALGGNLVSDLTTCETASVTFAYNAAAPVYDAYTWSPASYLSATNIATPTFLYSDTKLTAPLTVTYTLTVKRTNGCESTQTVTVVVNPTTATPAPNAVNLCSGSTIQSLKSYLGGLVSGTVKVYATATAAAELANTTAITNNTTYYYSAQVTGQCESTRQAILVKIVATPNVLSNYTYCAGTKVAALWDQIDPADSDRLLRIYTAPSGGTPLDRNDLLQAGNYYVAKIAKNGNITCETPRAHTVVAIPTVATPTVSATPVLCPTAAAGSVSFAAYVTPATGNTLRWYATATATVPLTATPTISTQVTSITTQTAYVSQVTAAGCEGGRASITLVVKDVTPPTLNAPAPLVTNCHNAATNISTWLNSATATDNCGIVSLTNNYSAPADFCNVPNGTLTVTFVAKDLFGNTTTQTRTITLVSIKAENDTFTVTHGAVATTTTKTVLDNDKVGTQTATAATVSMTVVTPATGAAGSATPTLNADGTITVPAGTKSGTYTITYKICTKVVSLTVCDSATATIAVGAPEIKANTDTFTITNGASGGTTSSVLTNDSLNGHLNPSTTSVTLTWLTVPAGVQTHTDGTLTAPAGTASGTYTVTYSICEVLNPSNCSIATATIAVGAPEIKANTDTFTITNGATGGTTNSVLTNDSLNGHLNPSITSVTLTWLTVPAGVQTHTDGTLTVPAGTASGTYTVTYSICEVLNPSNCSTATATIAVGAPEIKANTDTFTITNGANGGTTNSVLTNDSLNGHLNPSTTSVTLTWLTVPIGVQTHTDGTLTVPAGTASGTYTVTYSICEKLNPSNCSTATATIVVHRTPAPIPAAANDEATTPINTPIVIDVLHNDTPHGTVTPHITTIPTNGTVVVNHDNTVTYTPNTNFVGTDTFVYELCNIDGVCVTATVTIRVTNGLTIYNAINISGNSQNDHFHIGGIENYPNNTVRIFNRWGVKVFDTEGYDNVRNVFKGFSNGRVTVEGSENLPQGTYYYIIEYIDENGQKESKVGWLYLKK</sequence>
<gene>
    <name evidence="4" type="ORF">I7X30_11490</name>
</gene>
<dbReference type="PROSITE" id="PS50825">
    <property type="entry name" value="HYR"/>
    <property type="match status" value="1"/>
</dbReference>
<keyword evidence="1" id="KW-0677">Repeat</keyword>
<dbReference type="Proteomes" id="UP000641139">
    <property type="component" value="Unassembled WGS sequence"/>
</dbReference>
<keyword evidence="5" id="KW-1185">Reference proteome</keyword>
<dbReference type="Gene3D" id="2.60.40.3440">
    <property type="match status" value="1"/>
</dbReference>
<protein>
    <submittedName>
        <fullName evidence="4">Gliding motility-associated C-terminal domain-containing protein</fullName>
    </submittedName>
</protein>
<evidence type="ECO:0000256" key="1">
    <source>
        <dbReference type="ARBA" id="ARBA00022737"/>
    </source>
</evidence>
<keyword evidence="2" id="KW-0732">Signal</keyword>
<evidence type="ECO:0000259" key="3">
    <source>
        <dbReference type="PROSITE" id="PS50825"/>
    </source>
</evidence>
<dbReference type="Pfam" id="PF19081">
    <property type="entry name" value="Ig_7"/>
    <property type="match status" value="1"/>
</dbReference>
<dbReference type="Pfam" id="PF17963">
    <property type="entry name" value="Big_9"/>
    <property type="match status" value="1"/>
</dbReference>
<feature type="chain" id="PRO_5047485891" evidence="2">
    <location>
        <begin position="23"/>
        <end position="2621"/>
    </location>
</feature>
<name>A0ABS0SPF2_9FLAO</name>